<evidence type="ECO:0000313" key="14">
    <source>
        <dbReference type="Proteomes" id="UP001477672"/>
    </source>
</evidence>
<comment type="cofactor">
    <cofactor evidence="11">
        <name>FAD</name>
        <dbReference type="ChEBI" id="CHEBI:57692"/>
    </cofactor>
    <text evidence="11">Binds 1 FAD per subunit.</text>
</comment>
<dbReference type="InterPro" id="IPR017938">
    <property type="entry name" value="Riboflavin_synthase-like_b-brl"/>
</dbReference>
<evidence type="ECO:0000313" key="13">
    <source>
        <dbReference type="EMBL" id="MEQ2520611.1"/>
    </source>
</evidence>
<keyword evidence="7 11" id="KW-0665">Pyrimidine biosynthesis</keyword>
<dbReference type="Gene3D" id="2.40.30.10">
    <property type="entry name" value="Translation factors"/>
    <property type="match status" value="1"/>
</dbReference>
<evidence type="ECO:0000256" key="3">
    <source>
        <dbReference type="ARBA" id="ARBA00022630"/>
    </source>
</evidence>
<keyword evidence="6 11" id="KW-0274">FAD</keyword>
<comment type="caution">
    <text evidence="11">Lacks conserved residue(s) required for the propagation of feature annotation.</text>
</comment>
<dbReference type="PIRSF" id="PIRSF006816">
    <property type="entry name" value="Cyc3_hyd_g"/>
    <property type="match status" value="1"/>
</dbReference>
<protein>
    <recommendedName>
        <fullName evidence="11">Dihydroorotate dehydrogenase B (NAD(+)), electron transfer subunit</fullName>
    </recommendedName>
    <alternativeName>
        <fullName evidence="11">Dihydroorotate oxidase B, electron transfer subunit</fullName>
    </alternativeName>
</protein>
<comment type="cofactor">
    <cofactor evidence="11">
        <name>[2Fe-2S] cluster</name>
        <dbReference type="ChEBI" id="CHEBI:190135"/>
    </cofactor>
    <text evidence="11">Binds 1 [2Fe-2S] cluster per subunit.</text>
</comment>
<dbReference type="Pfam" id="PF10418">
    <property type="entry name" value="DHODB_Fe-S_bind"/>
    <property type="match status" value="1"/>
</dbReference>
<keyword evidence="3 11" id="KW-0285">Flavoprotein</keyword>
<dbReference type="Proteomes" id="UP001477672">
    <property type="component" value="Unassembled WGS sequence"/>
</dbReference>
<dbReference type="InterPro" id="IPR037117">
    <property type="entry name" value="Dihydroorotate_DH_ele_sf"/>
</dbReference>
<feature type="binding site" evidence="11">
    <location>
        <position position="226"/>
    </location>
    <ligand>
        <name>[2Fe-2S] cluster</name>
        <dbReference type="ChEBI" id="CHEBI:190135"/>
    </ligand>
</feature>
<proteinExistence type="inferred from homology"/>
<dbReference type="HAMAP" id="MF_01211">
    <property type="entry name" value="DHODB_Fe_S_bind"/>
    <property type="match status" value="1"/>
</dbReference>
<reference evidence="13 14" key="1">
    <citation type="submission" date="2024-03" db="EMBL/GenBank/DDBJ databases">
        <title>Human intestinal bacterial collection.</title>
        <authorList>
            <person name="Pauvert C."/>
            <person name="Hitch T.C.A."/>
            <person name="Clavel T."/>
        </authorList>
    </citation>
    <scope>NUCLEOTIDE SEQUENCE [LARGE SCALE GENOMIC DNA]</scope>
    <source>
        <strain evidence="13 14">CLA-JM-H11</strain>
    </source>
</reference>
<feature type="domain" description="FAD-binding FR-type" evidence="12">
    <location>
        <begin position="3"/>
        <end position="104"/>
    </location>
</feature>
<feature type="binding site" evidence="11">
    <location>
        <position position="238"/>
    </location>
    <ligand>
        <name>[2Fe-2S] cluster</name>
        <dbReference type="ChEBI" id="CHEBI:190135"/>
    </ligand>
</feature>
<evidence type="ECO:0000256" key="6">
    <source>
        <dbReference type="ARBA" id="ARBA00022827"/>
    </source>
</evidence>
<gene>
    <name evidence="11" type="primary">pyrK</name>
    <name evidence="13" type="ORF">WMO24_09250</name>
</gene>
<dbReference type="PROSITE" id="PS51384">
    <property type="entry name" value="FAD_FR"/>
    <property type="match status" value="1"/>
</dbReference>
<dbReference type="InterPro" id="IPR050353">
    <property type="entry name" value="PyrK_electron_transfer"/>
</dbReference>
<dbReference type="SUPFAM" id="SSF63380">
    <property type="entry name" value="Riboflavin synthase domain-like"/>
    <property type="match status" value="1"/>
</dbReference>
<feature type="binding site" evidence="11">
    <location>
        <position position="218"/>
    </location>
    <ligand>
        <name>[2Fe-2S] cluster</name>
        <dbReference type="ChEBI" id="CHEBI:190135"/>
    </ligand>
</feature>
<dbReference type="Gene3D" id="2.10.240.10">
    <property type="entry name" value="Dihydroorotate dehydrogenase, electron transfer subunit"/>
    <property type="match status" value="1"/>
</dbReference>
<comment type="function">
    <text evidence="11">Responsible for channeling the electrons from the oxidation of dihydroorotate from the FMN redox center in the PyrD type B subunit to the ultimate electron acceptor NAD(+).</text>
</comment>
<organism evidence="13 14">
    <name type="scientific">Ruthenibacterium intestinale</name>
    <dbReference type="NCBI Taxonomy" id="3133163"/>
    <lineage>
        <taxon>Bacteria</taxon>
        <taxon>Bacillati</taxon>
        <taxon>Bacillota</taxon>
        <taxon>Clostridia</taxon>
        <taxon>Eubacteriales</taxon>
        <taxon>Oscillospiraceae</taxon>
        <taxon>Ruthenibacterium</taxon>
    </lineage>
</organism>
<evidence type="ECO:0000256" key="5">
    <source>
        <dbReference type="ARBA" id="ARBA00022723"/>
    </source>
</evidence>
<evidence type="ECO:0000256" key="2">
    <source>
        <dbReference type="ARBA" id="ARBA00022448"/>
    </source>
</evidence>
<keyword evidence="2 11" id="KW-0813">Transport</keyword>
<evidence type="ECO:0000256" key="11">
    <source>
        <dbReference type="HAMAP-Rule" id="MF_01211"/>
    </source>
</evidence>
<evidence type="ECO:0000256" key="8">
    <source>
        <dbReference type="ARBA" id="ARBA00022982"/>
    </source>
</evidence>
<evidence type="ECO:0000256" key="10">
    <source>
        <dbReference type="ARBA" id="ARBA00023014"/>
    </source>
</evidence>
<dbReference type="PANTHER" id="PTHR43513">
    <property type="entry name" value="DIHYDROOROTATE DEHYDROGENASE B (NAD(+)), ELECTRON TRANSFER SUBUNIT"/>
    <property type="match status" value="1"/>
</dbReference>
<keyword evidence="5 11" id="KW-0479">Metal-binding</keyword>
<dbReference type="EMBL" id="JBBMFA010000093">
    <property type="protein sequence ID" value="MEQ2520611.1"/>
    <property type="molecule type" value="Genomic_DNA"/>
</dbReference>
<comment type="subunit">
    <text evidence="11">Heterotetramer of 2 PyrK and 2 PyrD type B subunits.</text>
</comment>
<accession>A0ABV1GFI4</accession>
<keyword evidence="14" id="KW-1185">Reference proteome</keyword>
<evidence type="ECO:0000256" key="7">
    <source>
        <dbReference type="ARBA" id="ARBA00022975"/>
    </source>
</evidence>
<dbReference type="Gene3D" id="3.40.50.80">
    <property type="entry name" value="Nucleotide-binding domain of ferredoxin-NADP reductase (FNR) module"/>
    <property type="match status" value="1"/>
</dbReference>
<dbReference type="NCBIfam" id="NF000798">
    <property type="entry name" value="PRK00054.1-3"/>
    <property type="match status" value="1"/>
</dbReference>
<dbReference type="InterPro" id="IPR023455">
    <property type="entry name" value="Dihydroorotate_DHASE_ETsu"/>
</dbReference>
<evidence type="ECO:0000256" key="4">
    <source>
        <dbReference type="ARBA" id="ARBA00022714"/>
    </source>
</evidence>
<keyword evidence="9 11" id="KW-0408">Iron</keyword>
<evidence type="ECO:0000256" key="9">
    <source>
        <dbReference type="ARBA" id="ARBA00023004"/>
    </source>
</evidence>
<keyword evidence="10 11" id="KW-0411">Iron-sulfur</keyword>
<comment type="similarity">
    <text evidence="1 11">Belongs to the PyrK family.</text>
</comment>
<dbReference type="PANTHER" id="PTHR43513:SF3">
    <property type="entry name" value="DIHYDROOROTATE DEHYDROGENASE B (NAD(+)), ELECTRON TRANSFER SUBUNIT-RELATED"/>
    <property type="match status" value="1"/>
</dbReference>
<keyword evidence="4 11" id="KW-0001">2Fe-2S</keyword>
<feature type="binding site" evidence="11">
    <location>
        <position position="223"/>
    </location>
    <ligand>
        <name>[2Fe-2S] cluster</name>
        <dbReference type="ChEBI" id="CHEBI:190135"/>
    </ligand>
</feature>
<name>A0ABV1GFI4_9FIRM</name>
<sequence>MRAANCEVVVLRNEKQAENILLLTALWDASTPAPKAGQFYMLRAWGADEAPLLSRPISLHSFDPELREISFLYEVKGTGTEKLAALGTGDHLQLTGPAGNGFPIEGKKVALAGGGIGTAPLLQLAKELKNAGAEVHFFAGFRDEPYRLAAFAAVCDNVQIATDTGRVGHHGFVTDLLDPEQFDVVYTCGPEIMMEKVARMCLAKGVRVYVSKEAKMACGLGACLGCTCKSKNGGVSVCKDGPVFEGSVFYG</sequence>
<feature type="binding site" evidence="11">
    <location>
        <begin position="55"/>
        <end position="58"/>
    </location>
    <ligand>
        <name>FAD</name>
        <dbReference type="ChEBI" id="CHEBI:57692"/>
    </ligand>
</feature>
<dbReference type="CDD" id="cd06218">
    <property type="entry name" value="DHOD_e_trans"/>
    <property type="match status" value="1"/>
</dbReference>
<evidence type="ECO:0000256" key="1">
    <source>
        <dbReference type="ARBA" id="ARBA00006422"/>
    </source>
</evidence>
<evidence type="ECO:0000259" key="12">
    <source>
        <dbReference type="PROSITE" id="PS51384"/>
    </source>
</evidence>
<dbReference type="RefSeq" id="WP_349216154.1">
    <property type="nucleotide sequence ID" value="NZ_JBBMFA010000093.1"/>
</dbReference>
<dbReference type="InterPro" id="IPR039261">
    <property type="entry name" value="FNR_nucleotide-bd"/>
</dbReference>
<comment type="pathway">
    <text evidence="11">Pyrimidine metabolism; UMP biosynthesis via de novo pathway; orotate from (S)-dihydroorotate (NAD(+) route): step 1/1.</text>
</comment>
<dbReference type="SUPFAM" id="SSF52343">
    <property type="entry name" value="Ferredoxin reductase-like, C-terminal NADP-linked domain"/>
    <property type="match status" value="1"/>
</dbReference>
<dbReference type="InterPro" id="IPR012165">
    <property type="entry name" value="Cyt_c3_hydrogenase_gsu"/>
</dbReference>
<feature type="binding site" evidence="11">
    <location>
        <begin position="79"/>
        <end position="80"/>
    </location>
    <ligand>
        <name>FAD</name>
        <dbReference type="ChEBI" id="CHEBI:57692"/>
    </ligand>
</feature>
<keyword evidence="8 11" id="KW-0249">Electron transport</keyword>
<dbReference type="InterPro" id="IPR017927">
    <property type="entry name" value="FAD-bd_FR_type"/>
</dbReference>
<comment type="caution">
    <text evidence="13">The sequence shown here is derived from an EMBL/GenBank/DDBJ whole genome shotgun (WGS) entry which is preliminary data.</text>
</comment>
<dbReference type="InterPro" id="IPR019480">
    <property type="entry name" value="Dihydroorotate_DH_Fe-S-bd"/>
</dbReference>